<feature type="transmembrane region" description="Helical" evidence="1">
    <location>
        <begin position="44"/>
        <end position="60"/>
    </location>
</feature>
<proteinExistence type="predicted"/>
<name>A0A2A2HWA9_9EURY</name>
<dbReference type="Proteomes" id="UP000218164">
    <property type="component" value="Unassembled WGS sequence"/>
</dbReference>
<protein>
    <submittedName>
        <fullName evidence="2">Uncharacterized protein</fullName>
    </submittedName>
</protein>
<gene>
    <name evidence="2" type="ORF">ASJ81_17175</name>
</gene>
<dbReference type="EMBL" id="LMVP01000073">
    <property type="protein sequence ID" value="PAV13598.1"/>
    <property type="molecule type" value="Genomic_DNA"/>
</dbReference>
<evidence type="ECO:0000313" key="3">
    <source>
        <dbReference type="Proteomes" id="UP000218164"/>
    </source>
</evidence>
<keyword evidence="1" id="KW-0812">Transmembrane</keyword>
<keyword evidence="3" id="KW-1185">Reference proteome</keyword>
<dbReference type="AlphaFoldDB" id="A0A2A2HWA9"/>
<accession>A0A2A2HWA9</accession>
<keyword evidence="1" id="KW-1133">Transmembrane helix</keyword>
<organism evidence="2 3">
    <name type="scientific">Methanosarcina spelaei</name>
    <dbReference type="NCBI Taxonomy" id="1036679"/>
    <lineage>
        <taxon>Archaea</taxon>
        <taxon>Methanobacteriati</taxon>
        <taxon>Methanobacteriota</taxon>
        <taxon>Stenosarchaea group</taxon>
        <taxon>Methanomicrobia</taxon>
        <taxon>Methanosarcinales</taxon>
        <taxon>Methanosarcinaceae</taxon>
        <taxon>Methanosarcina</taxon>
    </lineage>
</organism>
<keyword evidence="1" id="KW-0472">Membrane</keyword>
<sequence length="61" mass="6828">MNLTGPVGTRVATIGTTMTININPIKNFIIFIYSHAKNRKGKEIHSFLFLLPFLLIALLLT</sequence>
<evidence type="ECO:0000313" key="2">
    <source>
        <dbReference type="EMBL" id="PAV13598.1"/>
    </source>
</evidence>
<reference evidence="2 3" key="1">
    <citation type="journal article" date="2017" name="BMC Genomics">
        <title>Genomic analysis of methanogenic archaea reveals a shift towards energy conservation.</title>
        <authorList>
            <person name="Gilmore S.P."/>
            <person name="Henske J.K."/>
            <person name="Sexton J.A."/>
            <person name="Solomon K.V."/>
            <person name="Seppala S."/>
            <person name="Yoo J.I."/>
            <person name="Huyett L.M."/>
            <person name="Pressman A."/>
            <person name="Cogan J.Z."/>
            <person name="Kivenson V."/>
            <person name="Peng X."/>
            <person name="Tan Y."/>
            <person name="Valentine D.L."/>
            <person name="O'Malley M.A."/>
        </authorList>
    </citation>
    <scope>NUCLEOTIDE SEQUENCE [LARGE SCALE GENOMIC DNA]</scope>
    <source>
        <strain evidence="2 3">MC-15</strain>
    </source>
</reference>
<comment type="caution">
    <text evidence="2">The sequence shown here is derived from an EMBL/GenBank/DDBJ whole genome shotgun (WGS) entry which is preliminary data.</text>
</comment>
<evidence type="ECO:0000256" key="1">
    <source>
        <dbReference type="SAM" id="Phobius"/>
    </source>
</evidence>